<gene>
    <name evidence="1" type="ORF">BV25DRAFT_1903092</name>
</gene>
<keyword evidence="2" id="KW-1185">Reference proteome</keyword>
<proteinExistence type="predicted"/>
<protein>
    <submittedName>
        <fullName evidence="1">Uncharacterized protein</fullName>
    </submittedName>
</protein>
<sequence length="668" mass="74497">MHTGRVIPIVQSRGTGKSRLVHELGKTVVHELGKTVPTLSVTLRGSEWPPRDEAACEYFASQEAALDEEISAAFLGATARELADSFTGVPLSHVGLPTSLNVGSTGRREHFEAIKNRATAMLRDNREILDVCQRTLPEERDARETLGARNKMAAWRSHLVDLFCREVFTILAQRLATRGEGQFFLAFDGLPPWTNFDFNQFSKALPPIKTAAEALKLERLRCYGRLYWQMFAPSELLKAAKDMLFTSEPFGVSSVTHSFDIFANRVILDSRENLKVPKDNVLSVTDSIFPLVSVDNKVIIPEAPSKPLAAIAAAEMALTQPRYTQSMSAVSVLIALGTAIDPSPHGGLCHRLLLVMARDFAVRCQEPTYTGITSSVFGEYPESVVPVTLTTFLQTLLGQNLGVDEDHPELTKLLEFGNDCWINFTYLARLERDVDTLTPELLLWAWEKGIAFQSTNGQAIIDIIVPHYKGDLSAPIDHYAFGTTAFQNKIDTLDGTETLTAVCFLKKGPDSGDRVRYKTEHVVIGMDLGAERKPALGGQDVHSIYAQAKMSENGLWHTWSGWLGKAEPKRWCLNVRGFSAKLYPVTVTDGVEFRHFDDFRETLLQSEHPRDKELRPFAAEMKLALDDRPSQSRTLGFNVDTTSASFNPTHRDNVEQHKTKRPLKRQRG</sequence>
<organism evidence="1 2">
    <name type="scientific">Artomyces pyxidatus</name>
    <dbReference type="NCBI Taxonomy" id="48021"/>
    <lineage>
        <taxon>Eukaryota</taxon>
        <taxon>Fungi</taxon>
        <taxon>Dikarya</taxon>
        <taxon>Basidiomycota</taxon>
        <taxon>Agaricomycotina</taxon>
        <taxon>Agaricomycetes</taxon>
        <taxon>Russulales</taxon>
        <taxon>Auriscalpiaceae</taxon>
        <taxon>Artomyces</taxon>
    </lineage>
</organism>
<reference evidence="1" key="1">
    <citation type="submission" date="2021-03" db="EMBL/GenBank/DDBJ databases">
        <authorList>
            <consortium name="DOE Joint Genome Institute"/>
            <person name="Ahrendt S."/>
            <person name="Looney B.P."/>
            <person name="Miyauchi S."/>
            <person name="Morin E."/>
            <person name="Drula E."/>
            <person name="Courty P.E."/>
            <person name="Chicoki N."/>
            <person name="Fauchery L."/>
            <person name="Kohler A."/>
            <person name="Kuo A."/>
            <person name="Labutti K."/>
            <person name="Pangilinan J."/>
            <person name="Lipzen A."/>
            <person name="Riley R."/>
            <person name="Andreopoulos W."/>
            <person name="He G."/>
            <person name="Johnson J."/>
            <person name="Barry K.W."/>
            <person name="Grigoriev I.V."/>
            <person name="Nagy L."/>
            <person name="Hibbett D."/>
            <person name="Henrissat B."/>
            <person name="Matheny P.B."/>
            <person name="Labbe J."/>
            <person name="Martin F."/>
        </authorList>
    </citation>
    <scope>NUCLEOTIDE SEQUENCE</scope>
    <source>
        <strain evidence="1">HHB10654</strain>
    </source>
</reference>
<comment type="caution">
    <text evidence="1">The sequence shown here is derived from an EMBL/GenBank/DDBJ whole genome shotgun (WGS) entry which is preliminary data.</text>
</comment>
<reference evidence="1" key="2">
    <citation type="journal article" date="2022" name="New Phytol.">
        <title>Evolutionary transition to the ectomycorrhizal habit in the genomes of a hyperdiverse lineage of mushroom-forming fungi.</title>
        <authorList>
            <person name="Looney B."/>
            <person name="Miyauchi S."/>
            <person name="Morin E."/>
            <person name="Drula E."/>
            <person name="Courty P.E."/>
            <person name="Kohler A."/>
            <person name="Kuo A."/>
            <person name="LaButti K."/>
            <person name="Pangilinan J."/>
            <person name="Lipzen A."/>
            <person name="Riley R."/>
            <person name="Andreopoulos W."/>
            <person name="He G."/>
            <person name="Johnson J."/>
            <person name="Nolan M."/>
            <person name="Tritt A."/>
            <person name="Barry K.W."/>
            <person name="Grigoriev I.V."/>
            <person name="Nagy L.G."/>
            <person name="Hibbett D."/>
            <person name="Henrissat B."/>
            <person name="Matheny P.B."/>
            <person name="Labbe J."/>
            <person name="Martin F.M."/>
        </authorList>
    </citation>
    <scope>NUCLEOTIDE SEQUENCE</scope>
    <source>
        <strain evidence="1">HHB10654</strain>
    </source>
</reference>
<dbReference type="EMBL" id="MU277260">
    <property type="protein sequence ID" value="KAI0056650.1"/>
    <property type="molecule type" value="Genomic_DNA"/>
</dbReference>
<evidence type="ECO:0000313" key="2">
    <source>
        <dbReference type="Proteomes" id="UP000814140"/>
    </source>
</evidence>
<name>A0ACB8SKN3_9AGAM</name>
<accession>A0ACB8SKN3</accession>
<evidence type="ECO:0000313" key="1">
    <source>
        <dbReference type="EMBL" id="KAI0056650.1"/>
    </source>
</evidence>
<dbReference type="Proteomes" id="UP000814140">
    <property type="component" value="Unassembled WGS sequence"/>
</dbReference>